<evidence type="ECO:0000256" key="5">
    <source>
        <dbReference type="ARBA" id="ARBA00022989"/>
    </source>
</evidence>
<dbReference type="InterPro" id="IPR020846">
    <property type="entry name" value="MFS_dom"/>
</dbReference>
<gene>
    <name evidence="9" type="ORF">H8693_00935</name>
</gene>
<dbReference type="AlphaFoldDB" id="A0A926HVN4"/>
<protein>
    <submittedName>
        <fullName evidence="9">MFS transporter</fullName>
    </submittedName>
</protein>
<dbReference type="GO" id="GO:0005886">
    <property type="term" value="C:plasma membrane"/>
    <property type="evidence" value="ECO:0007669"/>
    <property type="project" value="UniProtKB-SubCell"/>
</dbReference>
<dbReference type="Pfam" id="PF07690">
    <property type="entry name" value="MFS_1"/>
    <property type="match status" value="1"/>
</dbReference>
<evidence type="ECO:0000259" key="8">
    <source>
        <dbReference type="PROSITE" id="PS50850"/>
    </source>
</evidence>
<comment type="subcellular location">
    <subcellularLocation>
        <location evidence="1">Cell membrane</location>
        <topology evidence="1">Multi-pass membrane protein</topology>
    </subcellularLocation>
</comment>
<keyword evidence="6 7" id="KW-0472">Membrane</keyword>
<evidence type="ECO:0000256" key="3">
    <source>
        <dbReference type="ARBA" id="ARBA00022448"/>
    </source>
</evidence>
<dbReference type="PROSITE" id="PS51257">
    <property type="entry name" value="PROKAR_LIPOPROTEIN"/>
    <property type="match status" value="1"/>
</dbReference>
<dbReference type="PANTHER" id="PTHR23514:SF3">
    <property type="entry name" value="BYPASS OF STOP CODON PROTEIN 6"/>
    <property type="match status" value="1"/>
</dbReference>
<name>A0A926HVN4_9FIRM</name>
<evidence type="ECO:0000256" key="4">
    <source>
        <dbReference type="ARBA" id="ARBA00022692"/>
    </source>
</evidence>
<dbReference type="Proteomes" id="UP000617951">
    <property type="component" value="Unassembled WGS sequence"/>
</dbReference>
<dbReference type="InterPro" id="IPR036259">
    <property type="entry name" value="MFS_trans_sf"/>
</dbReference>
<feature type="transmembrane region" description="Helical" evidence="7">
    <location>
        <begin position="340"/>
        <end position="361"/>
    </location>
</feature>
<dbReference type="EMBL" id="JACRSS010000001">
    <property type="protein sequence ID" value="MBC8537498.1"/>
    <property type="molecule type" value="Genomic_DNA"/>
</dbReference>
<evidence type="ECO:0000313" key="10">
    <source>
        <dbReference type="Proteomes" id="UP000617951"/>
    </source>
</evidence>
<sequence>MKKTSRFYFGALLVAFLTYGLFSCVHGTLATAMMSYFGTSTTDQGLISTIQYAGGLTMALIIFFFGERFNKVHAVTISLSVLALSCIAIFFAPTFGVMLCIIFFCGTGTTTLDSMGNSLLPLLYPERKHIYVPMLHSIHSTGAMVTPLLLPLLVNMEQPGTFRNGYLAIGIVGAVGILLCLLLGRSVNREKWDAVQVKNPKTVHPLKIFKSSRAWLLLAISFCQFTFNLATNSWLKYYFEHNAGVSFQLSGVVLTAFAAGALVMRFVSPCFLGKLRSTTVFALASIFAGSFMIAAILATGASVTILAILCGLAGFFNGVNGIAIYLIANEYFPTRMATASAIPMFALSIAGLTVPVVMGAISSVTGLMLPLLAASGVAILGAVVALAGFKKVPVADLIEQGH</sequence>
<evidence type="ECO:0000256" key="2">
    <source>
        <dbReference type="ARBA" id="ARBA00008335"/>
    </source>
</evidence>
<comment type="caution">
    <text evidence="9">The sequence shown here is derived from an EMBL/GenBank/DDBJ whole genome shotgun (WGS) entry which is preliminary data.</text>
</comment>
<dbReference type="PROSITE" id="PS50850">
    <property type="entry name" value="MFS"/>
    <property type="match status" value="1"/>
</dbReference>
<dbReference type="GO" id="GO:0022857">
    <property type="term" value="F:transmembrane transporter activity"/>
    <property type="evidence" value="ECO:0007669"/>
    <property type="project" value="InterPro"/>
</dbReference>
<feature type="transmembrane region" description="Helical" evidence="7">
    <location>
        <begin position="166"/>
        <end position="184"/>
    </location>
</feature>
<evidence type="ECO:0000256" key="1">
    <source>
        <dbReference type="ARBA" id="ARBA00004651"/>
    </source>
</evidence>
<keyword evidence="5 7" id="KW-1133">Transmembrane helix</keyword>
<feature type="transmembrane region" description="Helical" evidence="7">
    <location>
        <begin position="247"/>
        <end position="267"/>
    </location>
</feature>
<keyword evidence="3" id="KW-0813">Transport</keyword>
<dbReference type="PANTHER" id="PTHR23514">
    <property type="entry name" value="BYPASS OF STOP CODON PROTEIN 6"/>
    <property type="match status" value="1"/>
</dbReference>
<proteinExistence type="inferred from homology"/>
<dbReference type="InterPro" id="IPR011701">
    <property type="entry name" value="MFS"/>
</dbReference>
<comment type="similarity">
    <text evidence="2">Belongs to the major facilitator superfamily.</text>
</comment>
<dbReference type="Gene3D" id="1.20.1250.20">
    <property type="entry name" value="MFS general substrate transporter like domains"/>
    <property type="match status" value="1"/>
</dbReference>
<feature type="transmembrane region" description="Helical" evidence="7">
    <location>
        <begin position="72"/>
        <end position="95"/>
    </location>
</feature>
<feature type="transmembrane region" description="Helical" evidence="7">
    <location>
        <begin position="305"/>
        <end position="328"/>
    </location>
</feature>
<feature type="transmembrane region" description="Helical" evidence="7">
    <location>
        <begin position="279"/>
        <end position="299"/>
    </location>
</feature>
<evidence type="ECO:0000256" key="6">
    <source>
        <dbReference type="ARBA" id="ARBA00023136"/>
    </source>
</evidence>
<evidence type="ECO:0000256" key="7">
    <source>
        <dbReference type="SAM" id="Phobius"/>
    </source>
</evidence>
<feature type="domain" description="Major facilitator superfamily (MFS) profile" evidence="8">
    <location>
        <begin position="8"/>
        <end position="393"/>
    </location>
</feature>
<reference evidence="9" key="1">
    <citation type="submission" date="2020-08" db="EMBL/GenBank/DDBJ databases">
        <title>Genome public.</title>
        <authorList>
            <person name="Liu C."/>
            <person name="Sun Q."/>
        </authorList>
    </citation>
    <scope>NUCLEOTIDE SEQUENCE</scope>
    <source>
        <strain evidence="9">NSJ-63</strain>
    </source>
</reference>
<keyword evidence="10" id="KW-1185">Reference proteome</keyword>
<dbReference type="RefSeq" id="WP_249279405.1">
    <property type="nucleotide sequence ID" value="NZ_JACRSS010000001.1"/>
</dbReference>
<dbReference type="SUPFAM" id="SSF103473">
    <property type="entry name" value="MFS general substrate transporter"/>
    <property type="match status" value="1"/>
</dbReference>
<feature type="transmembrane region" description="Helical" evidence="7">
    <location>
        <begin position="367"/>
        <end position="389"/>
    </location>
</feature>
<keyword evidence="4 7" id="KW-0812">Transmembrane</keyword>
<feature type="transmembrane region" description="Helical" evidence="7">
    <location>
        <begin position="130"/>
        <end position="154"/>
    </location>
</feature>
<accession>A0A926HVN4</accession>
<evidence type="ECO:0000313" key="9">
    <source>
        <dbReference type="EMBL" id="MBC8537498.1"/>
    </source>
</evidence>
<organism evidence="9 10">
    <name type="scientific">Guopingia tenuis</name>
    <dbReference type="NCBI Taxonomy" id="2763656"/>
    <lineage>
        <taxon>Bacteria</taxon>
        <taxon>Bacillati</taxon>
        <taxon>Bacillota</taxon>
        <taxon>Clostridia</taxon>
        <taxon>Christensenellales</taxon>
        <taxon>Christensenellaceae</taxon>
        <taxon>Guopingia</taxon>
    </lineage>
</organism>
<feature type="transmembrane region" description="Helical" evidence="7">
    <location>
        <begin position="46"/>
        <end position="65"/>
    </location>
</feature>
<dbReference type="InterPro" id="IPR051788">
    <property type="entry name" value="MFS_Transporter"/>
</dbReference>